<feature type="chain" id="PRO_5040957310" evidence="14">
    <location>
        <begin position="22"/>
        <end position="1149"/>
    </location>
</feature>
<organism evidence="16 17">
    <name type="scientific">Halomarinibacterium sedimenti</name>
    <dbReference type="NCBI Taxonomy" id="2857106"/>
    <lineage>
        <taxon>Bacteria</taxon>
        <taxon>Pseudomonadati</taxon>
        <taxon>Bacteroidota</taxon>
        <taxon>Flavobacteriia</taxon>
        <taxon>Flavobacteriales</taxon>
        <taxon>Flavobacteriaceae</taxon>
        <taxon>Halomarinibacterium</taxon>
    </lineage>
</organism>
<keyword evidence="7 14" id="KW-0732">Signal</keyword>
<protein>
    <submittedName>
        <fullName evidence="16">M36 family metallopeptidase</fullName>
    </submittedName>
</protein>
<feature type="compositionally biased region" description="Polar residues" evidence="13">
    <location>
        <begin position="384"/>
        <end position="405"/>
    </location>
</feature>
<dbReference type="InterPro" id="IPR044023">
    <property type="entry name" value="Ig_7"/>
</dbReference>
<dbReference type="GO" id="GO:0005615">
    <property type="term" value="C:extracellular space"/>
    <property type="evidence" value="ECO:0007669"/>
    <property type="project" value="InterPro"/>
</dbReference>
<comment type="similarity">
    <text evidence="3">Belongs to the peptidase M36 family.</text>
</comment>
<evidence type="ECO:0000313" key="17">
    <source>
        <dbReference type="Proteomes" id="UP001138686"/>
    </source>
</evidence>
<evidence type="ECO:0000256" key="12">
    <source>
        <dbReference type="ARBA" id="ARBA00023145"/>
    </source>
</evidence>
<accession>A0A9X1FLI6</accession>
<evidence type="ECO:0000256" key="2">
    <source>
        <dbReference type="ARBA" id="ARBA00004613"/>
    </source>
</evidence>
<feature type="domain" description="HYR" evidence="15">
    <location>
        <begin position="977"/>
        <end position="1060"/>
    </location>
</feature>
<keyword evidence="10" id="KW-0862">Zinc</keyword>
<dbReference type="PANTHER" id="PTHR33478">
    <property type="entry name" value="EXTRACELLULAR METALLOPROTEINASE MEP"/>
    <property type="match status" value="1"/>
</dbReference>
<reference evidence="16" key="1">
    <citation type="submission" date="2021-07" db="EMBL/GenBank/DDBJ databases">
        <title>Aureisphaera sp. CAU 1614 isolated from sea sediment.</title>
        <authorList>
            <person name="Kim W."/>
        </authorList>
    </citation>
    <scope>NUCLEOTIDE SEQUENCE</scope>
    <source>
        <strain evidence="16">CAU 1614</strain>
    </source>
</reference>
<dbReference type="Gene3D" id="3.10.170.10">
    <property type="match status" value="1"/>
</dbReference>
<dbReference type="Pfam" id="PF02494">
    <property type="entry name" value="HYR"/>
    <property type="match status" value="1"/>
</dbReference>
<keyword evidence="4" id="KW-0964">Secreted</keyword>
<keyword evidence="8" id="KW-0677">Repeat</keyword>
<keyword evidence="17" id="KW-1185">Reference proteome</keyword>
<dbReference type="GO" id="GO:0004222">
    <property type="term" value="F:metalloendopeptidase activity"/>
    <property type="evidence" value="ECO:0007669"/>
    <property type="project" value="InterPro"/>
</dbReference>
<evidence type="ECO:0000256" key="13">
    <source>
        <dbReference type="SAM" id="MobiDB-lite"/>
    </source>
</evidence>
<dbReference type="Pfam" id="PF19081">
    <property type="entry name" value="Ig_7"/>
    <property type="match status" value="1"/>
</dbReference>
<dbReference type="PANTHER" id="PTHR33478:SF1">
    <property type="entry name" value="EXTRACELLULAR METALLOPROTEINASE MEP"/>
    <property type="match status" value="1"/>
</dbReference>
<dbReference type="Proteomes" id="UP001138686">
    <property type="component" value="Unassembled WGS sequence"/>
</dbReference>
<evidence type="ECO:0000256" key="4">
    <source>
        <dbReference type="ARBA" id="ARBA00022525"/>
    </source>
</evidence>
<evidence type="ECO:0000256" key="9">
    <source>
        <dbReference type="ARBA" id="ARBA00022801"/>
    </source>
</evidence>
<keyword evidence="11" id="KW-0482">Metalloprotease</keyword>
<evidence type="ECO:0000256" key="14">
    <source>
        <dbReference type="SAM" id="SignalP"/>
    </source>
</evidence>
<evidence type="ECO:0000256" key="5">
    <source>
        <dbReference type="ARBA" id="ARBA00022670"/>
    </source>
</evidence>
<name>A0A9X1FLI6_9FLAO</name>
<evidence type="ECO:0000256" key="10">
    <source>
        <dbReference type="ARBA" id="ARBA00022833"/>
    </source>
</evidence>
<keyword evidence="6" id="KW-0479">Metal-binding</keyword>
<comment type="subcellular location">
    <subcellularLocation>
        <location evidence="2">Secreted</location>
    </subcellularLocation>
</comment>
<evidence type="ECO:0000313" key="16">
    <source>
        <dbReference type="EMBL" id="MBW2936488.1"/>
    </source>
</evidence>
<dbReference type="InterPro" id="IPR003410">
    <property type="entry name" value="HYR_dom"/>
</dbReference>
<dbReference type="Gene3D" id="2.60.40.10">
    <property type="entry name" value="Immunoglobulins"/>
    <property type="match status" value="1"/>
</dbReference>
<dbReference type="PROSITE" id="PS50825">
    <property type="entry name" value="HYR"/>
    <property type="match status" value="1"/>
</dbReference>
<keyword evidence="12" id="KW-0865">Zymogen</keyword>
<dbReference type="InterPro" id="IPR026444">
    <property type="entry name" value="Secre_tail"/>
</dbReference>
<evidence type="ECO:0000256" key="6">
    <source>
        <dbReference type="ARBA" id="ARBA00022723"/>
    </source>
</evidence>
<sequence>MRKTIMLMFAFTLILVTSVNSQNVKQSIDQELDQLLENNKITQQDFNWVITSQHTSRTSGVLHVYYTQTLNGIEINGTQSSIHIFPNGQVLKSNNHFVKDVAQKATGRTTVSINAVQAVQAAANYFGYSISEGLNVLQQKGSVNKETLLSRGGISLSDIPAKLVYQITQDNKLALAWDLSIEEKAQQNWWSVRVDANFGTVLDQVNWMSSCNFEHDHSIHETLDYNKNLYDIPNYCELIEERNNESIAVIPNSYEVFAPPIESPYYGARTIETLPANPTASPFGWHDTDGIAGAEFTVTRGNNTNSYEDGDNPGFQPDGGATLDFTGYPFDQNYTAGTQYESAAITNLFYWNNIIHDVMYIYGFDEASGNFQENNYGNGGAGSDSVNSEAQDGSGTCNANFGTPPDGSNPTMQMYVCGNKDGDFDNLVIFHEYGHGISNRLTGGPNNTGCLSNQEQMGEGWSDWYGAVMTIEPGDMGTDPRGVGTYLFGQGPGGAGIRPFPYSTDVAVNPQTYDDIKTAAVPHGVGSVWATTIWEMTWALIDEHGWDADIFNFTGDPNLDAGNVMAMALVTEGMKLQPCSPGFVDGRDAIFAADVALYGGINECILWDAFAKRGLGVSADQGSSGSRSDGTEAFDTPSQLASFTAPEDVCEGADELTGLGGGTPLGGVYSGPGVTDDGNGITFSFDPVVAGVGVHTITYEVPAGNCSVASSDTDDIEVLALPPGPPTSGGSDFCLGDDVTVSAIPLDPNNVIRWYDAATGGTLLFQGNDYTFTPIGNTSVFAQETPDVPLSQLVISEVTLQTPDQLEIQNVGLAADYTGYVVAVSDDYNNINIANPIVQPLGNMGADSVMNWNDSGGSGYWGNNIFWNDNNPGWIIIIDDQGNVVDSVFWQHSAAAIAGLNVTINGFNITAANLDWTGDGASFTQGCTGSYRRNGDDDNASNWANVCSSSDYGVANDDINLGVDGCLGARTEEEVTIDAIAPDITCPADETVQVNEGEQYTLPDYASSTTVVDNCTTDPILTQSPVAGTDVAVGVHTITMTAEDEYGNTSSCTFDVTVEEILGTETNSFENEIVLIPNPSSGEVQLVNSSNEQLKKVVITDVNGRIINTINLQGMNDTISFSLESYATGLYFISIEGETSSVVKRIIKK</sequence>
<dbReference type="AlphaFoldDB" id="A0A9X1FLI6"/>
<comment type="cofactor">
    <cofactor evidence="1">
        <name>Zn(2+)</name>
        <dbReference type="ChEBI" id="CHEBI:29105"/>
    </cofactor>
</comment>
<evidence type="ECO:0000256" key="7">
    <source>
        <dbReference type="ARBA" id="ARBA00022729"/>
    </source>
</evidence>
<dbReference type="Pfam" id="PF07504">
    <property type="entry name" value="FTP"/>
    <property type="match status" value="1"/>
</dbReference>
<dbReference type="InterPro" id="IPR013783">
    <property type="entry name" value="Ig-like_fold"/>
</dbReference>
<dbReference type="Pfam" id="PF18962">
    <property type="entry name" value="Por_Secre_tail"/>
    <property type="match status" value="1"/>
</dbReference>
<dbReference type="Pfam" id="PF02128">
    <property type="entry name" value="Peptidase_M36"/>
    <property type="match status" value="1"/>
</dbReference>
<evidence type="ECO:0000256" key="11">
    <source>
        <dbReference type="ARBA" id="ARBA00023049"/>
    </source>
</evidence>
<keyword evidence="9" id="KW-0378">Hydrolase</keyword>
<feature type="signal peptide" evidence="14">
    <location>
        <begin position="1"/>
        <end position="21"/>
    </location>
</feature>
<gene>
    <name evidence="16" type="ORF">KXJ69_00125</name>
</gene>
<dbReference type="Gene3D" id="1.10.390.10">
    <property type="entry name" value="Neutral Protease Domain 2"/>
    <property type="match status" value="1"/>
</dbReference>
<proteinExistence type="inferred from homology"/>
<dbReference type="CDD" id="cd09596">
    <property type="entry name" value="M36"/>
    <property type="match status" value="1"/>
</dbReference>
<dbReference type="SUPFAM" id="SSF55486">
    <property type="entry name" value="Metalloproteases ('zincins'), catalytic domain"/>
    <property type="match status" value="1"/>
</dbReference>
<dbReference type="NCBIfam" id="TIGR04183">
    <property type="entry name" value="Por_Secre_tail"/>
    <property type="match status" value="1"/>
</dbReference>
<dbReference type="GO" id="GO:0008270">
    <property type="term" value="F:zinc ion binding"/>
    <property type="evidence" value="ECO:0007669"/>
    <property type="project" value="InterPro"/>
</dbReference>
<dbReference type="GO" id="GO:0006508">
    <property type="term" value="P:proteolysis"/>
    <property type="evidence" value="ECO:0007669"/>
    <property type="project" value="UniProtKB-KW"/>
</dbReference>
<evidence type="ECO:0000256" key="1">
    <source>
        <dbReference type="ARBA" id="ARBA00001947"/>
    </source>
</evidence>
<dbReference type="EMBL" id="JAHWDP010000001">
    <property type="protein sequence ID" value="MBW2936488.1"/>
    <property type="molecule type" value="Genomic_DNA"/>
</dbReference>
<dbReference type="InterPro" id="IPR027268">
    <property type="entry name" value="Peptidase_M4/M1_CTD_sf"/>
</dbReference>
<dbReference type="InterPro" id="IPR050371">
    <property type="entry name" value="Fungal_virulence_M36"/>
</dbReference>
<dbReference type="InterPro" id="IPR011096">
    <property type="entry name" value="FTP_domain"/>
</dbReference>
<evidence type="ECO:0000256" key="3">
    <source>
        <dbReference type="ARBA" id="ARBA00006006"/>
    </source>
</evidence>
<evidence type="ECO:0000256" key="8">
    <source>
        <dbReference type="ARBA" id="ARBA00022737"/>
    </source>
</evidence>
<comment type="caution">
    <text evidence="16">The sequence shown here is derived from an EMBL/GenBank/DDBJ whole genome shotgun (WGS) entry which is preliminary data.</text>
</comment>
<evidence type="ECO:0000259" key="15">
    <source>
        <dbReference type="PROSITE" id="PS50825"/>
    </source>
</evidence>
<keyword evidence="5" id="KW-0645">Protease</keyword>
<dbReference type="InterPro" id="IPR001842">
    <property type="entry name" value="Peptidase_M36"/>
</dbReference>
<feature type="region of interest" description="Disordered" evidence="13">
    <location>
        <begin position="375"/>
        <end position="405"/>
    </location>
</feature>